<organism evidence="2 3">
    <name type="scientific">Deinococcus arcticus</name>
    <dbReference type="NCBI Taxonomy" id="2136176"/>
    <lineage>
        <taxon>Bacteria</taxon>
        <taxon>Thermotogati</taxon>
        <taxon>Deinococcota</taxon>
        <taxon>Deinococci</taxon>
        <taxon>Deinococcales</taxon>
        <taxon>Deinococcaceae</taxon>
        <taxon>Deinococcus</taxon>
    </lineage>
</organism>
<dbReference type="PANTHER" id="PTHR42951:SF22">
    <property type="entry name" value="METALLO BETA-LACTAMASE SUPERFAMILY LIPOPROTEIN"/>
    <property type="match status" value="1"/>
</dbReference>
<dbReference type="Proteomes" id="UP000240317">
    <property type="component" value="Unassembled WGS sequence"/>
</dbReference>
<dbReference type="EMBL" id="PYSV01000001">
    <property type="protein sequence ID" value="PTA69605.1"/>
    <property type="molecule type" value="Genomic_DNA"/>
</dbReference>
<name>A0A2T3WCG3_9DEIO</name>
<sequence length="303" mass="32704">MSRPQLLDLHFLQTPGVIGVFVLDTGDGLALIDTGPGSTLAQLQLGLEGLGARLADVRHLLLTHVHFDHVGAAGTVLAQVPAARAYVHERGAAHLARPARLLASAGQIYGDQMDRLWGPMQPAPPERLQALSGSEVLRLGRLEVRALATPGHASHHLAYHVGDDLFTGDVGGIRLLAAQTPRAPTPPPDIDLDAWQTSLALLEGTDAAWLHLAHFGTYRNTPEHWAGLRRTLAADAERVRTGLAAGDDLERVTANFTLALMEELRAEHPELPARFDFACPPWMSVQGLARYWQRRAARAGAQA</sequence>
<dbReference type="Gene3D" id="3.60.15.10">
    <property type="entry name" value="Ribonuclease Z/Hydroxyacylglutathione hydrolase-like"/>
    <property type="match status" value="1"/>
</dbReference>
<feature type="domain" description="Metallo-beta-lactamase" evidence="1">
    <location>
        <begin position="16"/>
        <end position="214"/>
    </location>
</feature>
<keyword evidence="3" id="KW-1185">Reference proteome</keyword>
<proteinExistence type="predicted"/>
<dbReference type="InterPro" id="IPR037482">
    <property type="entry name" value="ST1585_MBL-fold"/>
</dbReference>
<dbReference type="InterPro" id="IPR036866">
    <property type="entry name" value="RibonucZ/Hydroxyglut_hydro"/>
</dbReference>
<accession>A0A2T3WCG3</accession>
<evidence type="ECO:0000313" key="3">
    <source>
        <dbReference type="Proteomes" id="UP000240317"/>
    </source>
</evidence>
<evidence type="ECO:0000313" key="2">
    <source>
        <dbReference type="EMBL" id="PTA69605.1"/>
    </source>
</evidence>
<keyword evidence="2" id="KW-0378">Hydrolase</keyword>
<dbReference type="CDD" id="cd07726">
    <property type="entry name" value="ST1585-like_MBL-fold"/>
    <property type="match status" value="1"/>
</dbReference>
<gene>
    <name evidence="2" type="ORF">C8263_00840</name>
</gene>
<dbReference type="InterPro" id="IPR050855">
    <property type="entry name" value="NDM-1-like"/>
</dbReference>
<dbReference type="PANTHER" id="PTHR42951">
    <property type="entry name" value="METALLO-BETA-LACTAMASE DOMAIN-CONTAINING"/>
    <property type="match status" value="1"/>
</dbReference>
<dbReference type="AlphaFoldDB" id="A0A2T3WCG3"/>
<dbReference type="RefSeq" id="WP_107136199.1">
    <property type="nucleotide sequence ID" value="NZ_PYSV01000001.1"/>
</dbReference>
<dbReference type="GO" id="GO:0016787">
    <property type="term" value="F:hydrolase activity"/>
    <property type="evidence" value="ECO:0007669"/>
    <property type="project" value="UniProtKB-KW"/>
</dbReference>
<reference evidence="2 3" key="1">
    <citation type="submission" date="2018-03" db="EMBL/GenBank/DDBJ databases">
        <title>Draft genome of Deinococcus sp. OD32.</title>
        <authorList>
            <person name="Wang X.-P."/>
            <person name="Du Z.-J."/>
        </authorList>
    </citation>
    <scope>NUCLEOTIDE SEQUENCE [LARGE SCALE GENOMIC DNA]</scope>
    <source>
        <strain evidence="2 3">OD32</strain>
    </source>
</reference>
<dbReference type="Pfam" id="PF00753">
    <property type="entry name" value="Lactamase_B"/>
    <property type="match status" value="1"/>
</dbReference>
<dbReference type="SUPFAM" id="SSF56281">
    <property type="entry name" value="Metallo-hydrolase/oxidoreductase"/>
    <property type="match status" value="1"/>
</dbReference>
<protein>
    <submittedName>
        <fullName evidence="2">MBL fold metallo-hydrolase</fullName>
    </submittedName>
</protein>
<evidence type="ECO:0000259" key="1">
    <source>
        <dbReference type="SMART" id="SM00849"/>
    </source>
</evidence>
<dbReference type="InterPro" id="IPR001279">
    <property type="entry name" value="Metallo-B-lactamas"/>
</dbReference>
<dbReference type="OrthoDB" id="333278at2"/>
<comment type="caution">
    <text evidence="2">The sequence shown here is derived from an EMBL/GenBank/DDBJ whole genome shotgun (WGS) entry which is preliminary data.</text>
</comment>
<dbReference type="SMART" id="SM00849">
    <property type="entry name" value="Lactamase_B"/>
    <property type="match status" value="1"/>
</dbReference>